<evidence type="ECO:0000313" key="1">
    <source>
        <dbReference type="EMBL" id="ABQ79540.1"/>
    </source>
</evidence>
<dbReference type="HOGENOM" id="CLU_1804575_0_0_6"/>
<reference evidence="1" key="1">
    <citation type="submission" date="2007-05" db="EMBL/GenBank/DDBJ databases">
        <title>Complete sequence of Pseudomonas putida F1.</title>
        <authorList>
            <consortium name="US DOE Joint Genome Institute"/>
            <person name="Copeland A."/>
            <person name="Lucas S."/>
            <person name="Lapidus A."/>
            <person name="Barry K."/>
            <person name="Detter J.C."/>
            <person name="Glavina del Rio T."/>
            <person name="Hammon N."/>
            <person name="Israni S."/>
            <person name="Dalin E."/>
            <person name="Tice H."/>
            <person name="Pitluck S."/>
            <person name="Chain P."/>
            <person name="Malfatti S."/>
            <person name="Shin M."/>
            <person name="Vergez L."/>
            <person name="Schmutz J."/>
            <person name="Larimer F."/>
            <person name="Land M."/>
            <person name="Hauser L."/>
            <person name="Kyrpides N."/>
            <person name="Lykidis A."/>
            <person name="Parales R."/>
            <person name="Richardson P."/>
        </authorList>
    </citation>
    <scope>NUCLEOTIDE SEQUENCE [LARGE SCALE GENOMIC DNA]</scope>
    <source>
        <strain evidence="1">F1</strain>
    </source>
</reference>
<dbReference type="EMBL" id="CP000712">
    <property type="protein sequence ID" value="ABQ79540.1"/>
    <property type="molecule type" value="Genomic_DNA"/>
</dbReference>
<dbReference type="KEGG" id="ppf:Pput_3414"/>
<dbReference type="AlphaFoldDB" id="A5W5Y0"/>
<sequence>MDVNDFAAEADFFKKKLGVRGFDVRGATKRLLGLADSWASVGQMHLGGLIKITAIPEESRIDGDILGKKFSIQYAPLGLEGDGALEAAISIQDLITGKPIELGRFLVTADGTILAVNGEELINSEQHEYDYKLLVAVASRVINAPSKA</sequence>
<gene>
    <name evidence="1" type="ordered locus">Pput_3414</name>
</gene>
<name>A5W5Y0_PSEP1</name>
<accession>A5W5Y0</accession>
<proteinExistence type="predicted"/>
<protein>
    <submittedName>
        <fullName evidence="1">Uncharacterized protein</fullName>
    </submittedName>
</protein>
<organism evidence="1">
    <name type="scientific">Pseudomonas putida (strain ATCC 700007 / DSM 6899 / JCM 31910 / BCRC 17059 / LMG 24140 / F1)</name>
    <dbReference type="NCBI Taxonomy" id="351746"/>
    <lineage>
        <taxon>Bacteria</taxon>
        <taxon>Pseudomonadati</taxon>
        <taxon>Pseudomonadota</taxon>
        <taxon>Gammaproteobacteria</taxon>
        <taxon>Pseudomonadales</taxon>
        <taxon>Pseudomonadaceae</taxon>
        <taxon>Pseudomonas</taxon>
    </lineage>
</organism>